<feature type="region of interest" description="Disordered" evidence="3">
    <location>
        <begin position="447"/>
        <end position="595"/>
    </location>
</feature>
<evidence type="ECO:0000256" key="4">
    <source>
        <dbReference type="SAM" id="SignalP"/>
    </source>
</evidence>
<sequence length="595" mass="61969">MSVFFRRAAWCGRLLPRAARVLAGCAILLAACVLFAHAAPVLAAGAAKPSRTAAAPPVPPALRIGEINTCKTLPGFSEPYRRGWMLALAQINAEGGVLGRKLEIRSREDHGDPDEAVRAAQTLVEKDGVVALFGGYSSEVGMALSRYADSGKVLYLAVAPLTQRLTWQEGNRYTFRLRPAAWMQAAAVAPKALGLRKLRWALVYQDTESDRAVAEAFKGLVKTFQSKTEFVDELAVPAGKFDAAATVAALSAARPEAIFNTLTGAQLASLARAGLAAHLFDGVGVVSLSLGDPENLDALNDTDAAMPDAPSPGSMLPDGWIITGYPRDTVDTPENQAFVQAYRDRYGDAPGMAAVLGYSALRSIAEGLKRAGSADREALAAAFPRLQVPTPFGNIEYRNLDHQATLGVYLGYSGHADGHIVMERFVYTTGARLQPLDEQIRRLRVQAARANAAHADSGPDGPNGSKTSNGSNASNGSNVNGSNGSAASPPPVSGPPANAAAAVPPHSASDSAHPISGSSRPMARPDTDLTARLRGARPAKATSPAPAAIVAPAPADSHIAHPGAPVRAARPGVETSAPALADWPDKVDQGAAGTH</sequence>
<dbReference type="SUPFAM" id="SSF53822">
    <property type="entry name" value="Periplasmic binding protein-like I"/>
    <property type="match status" value="1"/>
</dbReference>
<dbReference type="Proteomes" id="UP000215767">
    <property type="component" value="Unassembled WGS sequence"/>
</dbReference>
<dbReference type="InterPro" id="IPR028082">
    <property type="entry name" value="Peripla_BP_I"/>
</dbReference>
<protein>
    <recommendedName>
        <fullName evidence="5">Leucine-binding protein domain-containing protein</fullName>
    </recommendedName>
</protein>
<feature type="compositionally biased region" description="Low complexity" evidence="3">
    <location>
        <begin position="536"/>
        <end position="555"/>
    </location>
</feature>
<dbReference type="PANTHER" id="PTHR30483">
    <property type="entry name" value="LEUCINE-SPECIFIC-BINDING PROTEIN"/>
    <property type="match status" value="1"/>
</dbReference>
<feature type="signal peptide" evidence="4">
    <location>
        <begin position="1"/>
        <end position="38"/>
    </location>
</feature>
<dbReference type="OrthoDB" id="9783240at2"/>
<evidence type="ECO:0000313" key="6">
    <source>
        <dbReference type="EMBL" id="OZI63262.1"/>
    </source>
</evidence>
<evidence type="ECO:0000256" key="3">
    <source>
        <dbReference type="SAM" id="MobiDB-lite"/>
    </source>
</evidence>
<dbReference type="AlphaFoldDB" id="A0A261UPH1"/>
<feature type="compositionally biased region" description="Low complexity" evidence="3">
    <location>
        <begin position="463"/>
        <end position="487"/>
    </location>
</feature>
<dbReference type="PANTHER" id="PTHR30483:SF37">
    <property type="entry name" value="ABC TRANSPORTER SUBSTRATE-BINDING PROTEIN"/>
    <property type="match status" value="1"/>
</dbReference>
<comment type="similarity">
    <text evidence="1">Belongs to the leucine-binding protein family.</text>
</comment>
<evidence type="ECO:0000313" key="7">
    <source>
        <dbReference type="Proteomes" id="UP000215767"/>
    </source>
</evidence>
<dbReference type="InterPro" id="IPR051010">
    <property type="entry name" value="BCAA_transport"/>
</dbReference>
<keyword evidence="7" id="KW-1185">Reference proteome</keyword>
<feature type="chain" id="PRO_5012424332" description="Leucine-binding protein domain-containing protein" evidence="4">
    <location>
        <begin position="39"/>
        <end position="595"/>
    </location>
</feature>
<dbReference type="Pfam" id="PF13458">
    <property type="entry name" value="Peripla_BP_6"/>
    <property type="match status" value="1"/>
</dbReference>
<reference evidence="7" key="1">
    <citation type="submission" date="2017-05" db="EMBL/GenBank/DDBJ databases">
        <title>Complete and WGS of Bordetella genogroups.</title>
        <authorList>
            <person name="Spilker T."/>
            <person name="Lipuma J."/>
        </authorList>
    </citation>
    <scope>NUCLEOTIDE SEQUENCE [LARGE SCALE GENOMIC DNA]</scope>
    <source>
        <strain evidence="7">AU8856</strain>
    </source>
</reference>
<gene>
    <name evidence="6" type="ORF">CAL28_09610</name>
</gene>
<dbReference type="Gene3D" id="3.40.50.2300">
    <property type="match status" value="2"/>
</dbReference>
<evidence type="ECO:0000256" key="2">
    <source>
        <dbReference type="ARBA" id="ARBA00022729"/>
    </source>
</evidence>
<keyword evidence="2 4" id="KW-0732">Signal</keyword>
<proteinExistence type="inferred from homology"/>
<dbReference type="CDD" id="cd06330">
    <property type="entry name" value="PBP1_As_SBP-like"/>
    <property type="match status" value="1"/>
</dbReference>
<comment type="caution">
    <text evidence="6">The sequence shown here is derived from an EMBL/GenBank/DDBJ whole genome shotgun (WGS) entry which is preliminary data.</text>
</comment>
<feature type="compositionally biased region" description="Low complexity" evidence="3">
    <location>
        <begin position="495"/>
        <end position="514"/>
    </location>
</feature>
<name>A0A261UPH1_9BORD</name>
<dbReference type="PROSITE" id="PS51257">
    <property type="entry name" value="PROKAR_LIPOPROTEIN"/>
    <property type="match status" value="1"/>
</dbReference>
<dbReference type="InterPro" id="IPR028081">
    <property type="entry name" value="Leu-bd"/>
</dbReference>
<feature type="domain" description="Leucine-binding protein" evidence="5">
    <location>
        <begin position="76"/>
        <end position="410"/>
    </location>
</feature>
<organism evidence="6 7">
    <name type="scientific">Bordetella genomosp. 11</name>
    <dbReference type="NCBI Taxonomy" id="1416808"/>
    <lineage>
        <taxon>Bacteria</taxon>
        <taxon>Pseudomonadati</taxon>
        <taxon>Pseudomonadota</taxon>
        <taxon>Betaproteobacteria</taxon>
        <taxon>Burkholderiales</taxon>
        <taxon>Alcaligenaceae</taxon>
        <taxon>Bordetella</taxon>
    </lineage>
</organism>
<evidence type="ECO:0000259" key="5">
    <source>
        <dbReference type="Pfam" id="PF13458"/>
    </source>
</evidence>
<accession>A0A261UPH1</accession>
<evidence type="ECO:0000256" key="1">
    <source>
        <dbReference type="ARBA" id="ARBA00010062"/>
    </source>
</evidence>
<dbReference type="EMBL" id="NEVS01000004">
    <property type="protein sequence ID" value="OZI63262.1"/>
    <property type="molecule type" value="Genomic_DNA"/>
</dbReference>